<evidence type="ECO:0000313" key="1">
    <source>
        <dbReference type="EMBL" id="EGJ72271.1"/>
    </source>
</evidence>
<dbReference type="SUPFAM" id="SSF109604">
    <property type="entry name" value="HD-domain/PDEase-like"/>
    <property type="match status" value="1"/>
</dbReference>
<reference evidence="1 2" key="1">
    <citation type="journal article" date="2011" name="Stand. Genomic Sci.">
        <title>Non-contiguous finished genome sequence of Bacteroides coprosuis type strain (PC139).</title>
        <authorList>
            <person name="Land M."/>
            <person name="Held B."/>
            <person name="Gronow S."/>
            <person name="Abt B."/>
            <person name="Lucas S."/>
            <person name="Del Rio T.G."/>
            <person name="Nolan M."/>
            <person name="Tice H."/>
            <person name="Cheng J.F."/>
            <person name="Pitluck S."/>
            <person name="Liolios K."/>
            <person name="Pagani I."/>
            <person name="Ivanova N."/>
            <person name="Mavromatis K."/>
            <person name="Mikhailova N."/>
            <person name="Pati A."/>
            <person name="Tapia R."/>
            <person name="Han C."/>
            <person name="Goodwin L."/>
            <person name="Chen A."/>
            <person name="Palaniappan K."/>
            <person name="Hauser L."/>
            <person name="Brambilla E.M."/>
            <person name="Rohde M."/>
            <person name="Goker M."/>
            <person name="Detter J.C."/>
            <person name="Woyke T."/>
            <person name="Bristow J."/>
            <person name="Eisen J.A."/>
            <person name="Markowitz V."/>
            <person name="Hugenholtz P."/>
            <person name="Kyrpides N.C."/>
            <person name="Klenk H.P."/>
            <person name="Lapidus A."/>
        </authorList>
    </citation>
    <scope>NUCLEOTIDE SEQUENCE</scope>
    <source>
        <strain evidence="1 2">DSM 18011</strain>
    </source>
</reference>
<name>F3ZTA3_9BACE</name>
<dbReference type="STRING" id="679937.Bcop_2099"/>
<dbReference type="EMBL" id="CM001167">
    <property type="protein sequence ID" value="EGJ72271.1"/>
    <property type="molecule type" value="Genomic_DNA"/>
</dbReference>
<dbReference type="AlphaFoldDB" id="F3ZTA3"/>
<proteinExistence type="predicted"/>
<dbReference type="Proteomes" id="UP000018439">
    <property type="component" value="Chromosome"/>
</dbReference>
<dbReference type="Gene3D" id="1.10.3210.10">
    <property type="entry name" value="Hypothetical protein af1432"/>
    <property type="match status" value="1"/>
</dbReference>
<accession>F3ZTA3</accession>
<sequence>MGEELYLKLLNYLESIDSTLSRDIREGNDELLAKYDDIIEEAKKLAKEIHNGLFDKAGIDYFSGHLSIVGDSGCTWKDKVVSYLHDAAEDTQYSVEQILEILQTRCNNKIVQPHLSEIRDALNLLNSETATSREEYISRIKNSRIATRVKLNDLTHNMDISRIPEPTAKDMERLKRYKKEYRTILEYLGPVNWEWNNSD</sequence>
<dbReference type="eggNOG" id="COG0317">
    <property type="taxonomic scope" value="Bacteria"/>
</dbReference>
<protein>
    <submittedName>
        <fullName evidence="1">Uncharacterized protein</fullName>
    </submittedName>
</protein>
<gene>
    <name evidence="1" type="ORF">Bcop_2099</name>
</gene>
<keyword evidence="2" id="KW-1185">Reference proteome</keyword>
<organism evidence="1 2">
    <name type="scientific">Bacteroides coprosuis DSM 18011</name>
    <dbReference type="NCBI Taxonomy" id="679937"/>
    <lineage>
        <taxon>Bacteria</taxon>
        <taxon>Pseudomonadati</taxon>
        <taxon>Bacteroidota</taxon>
        <taxon>Bacteroidia</taxon>
        <taxon>Bacteroidales</taxon>
        <taxon>Bacteroidaceae</taxon>
        <taxon>Bacteroides</taxon>
    </lineage>
</organism>
<dbReference type="HOGENOM" id="CLU_109398_2_0_10"/>
<evidence type="ECO:0000313" key="2">
    <source>
        <dbReference type="Proteomes" id="UP000018439"/>
    </source>
</evidence>